<accession>J9CJF8</accession>
<proteinExistence type="predicted"/>
<protein>
    <submittedName>
        <fullName evidence="2">Uncharacterized protein</fullName>
    </submittedName>
</protein>
<name>J9CJF8_9ZZZZ</name>
<keyword evidence="1" id="KW-0472">Membrane</keyword>
<evidence type="ECO:0000313" key="2">
    <source>
        <dbReference type="EMBL" id="EJX00196.1"/>
    </source>
</evidence>
<evidence type="ECO:0000256" key="1">
    <source>
        <dbReference type="SAM" id="Phobius"/>
    </source>
</evidence>
<comment type="caution">
    <text evidence="2">The sequence shown here is derived from an EMBL/GenBank/DDBJ whole genome shotgun (WGS) entry which is preliminary data.</text>
</comment>
<sequence length="68" mass="7909">MPFTLTLRHFLYLTMAPMLILLLGAFYLTYQIQEHTDTLARNTVLNVLRAQRGAVDLEGLRILFKDTR</sequence>
<dbReference type="AlphaFoldDB" id="J9CJF8"/>
<keyword evidence="1" id="KW-0812">Transmembrane</keyword>
<dbReference type="EMBL" id="AMCI01003484">
    <property type="protein sequence ID" value="EJX00196.1"/>
    <property type="molecule type" value="Genomic_DNA"/>
</dbReference>
<gene>
    <name evidence="2" type="ORF">EVA_11700</name>
</gene>
<feature type="transmembrane region" description="Helical" evidence="1">
    <location>
        <begin position="12"/>
        <end position="30"/>
    </location>
</feature>
<keyword evidence="1" id="KW-1133">Transmembrane helix</keyword>
<reference evidence="2" key="1">
    <citation type="journal article" date="2012" name="PLoS ONE">
        <title>Gene sets for utilization of primary and secondary nutrition supplies in the distal gut of endangered iberian lynx.</title>
        <authorList>
            <person name="Alcaide M."/>
            <person name="Messina E."/>
            <person name="Richter M."/>
            <person name="Bargiela R."/>
            <person name="Peplies J."/>
            <person name="Huws S.A."/>
            <person name="Newbold C.J."/>
            <person name="Golyshin P.N."/>
            <person name="Simon M.A."/>
            <person name="Lopez G."/>
            <person name="Yakimov M.M."/>
            <person name="Ferrer M."/>
        </authorList>
    </citation>
    <scope>NUCLEOTIDE SEQUENCE</scope>
</reference>
<organism evidence="2">
    <name type="scientific">gut metagenome</name>
    <dbReference type="NCBI Taxonomy" id="749906"/>
    <lineage>
        <taxon>unclassified sequences</taxon>
        <taxon>metagenomes</taxon>
        <taxon>organismal metagenomes</taxon>
    </lineage>
</organism>